<dbReference type="Gene3D" id="2.60.120.280">
    <property type="entry name" value="Regulatory protein AraC"/>
    <property type="match status" value="1"/>
</dbReference>
<evidence type="ECO:0000256" key="1">
    <source>
        <dbReference type="ARBA" id="ARBA00023015"/>
    </source>
</evidence>
<dbReference type="GO" id="GO:0003700">
    <property type="term" value="F:DNA-binding transcription factor activity"/>
    <property type="evidence" value="ECO:0007669"/>
    <property type="project" value="InterPro"/>
</dbReference>
<keyword evidence="6" id="KW-1185">Reference proteome</keyword>
<dbReference type="Proteomes" id="UP000250369">
    <property type="component" value="Unassembled WGS sequence"/>
</dbReference>
<comment type="caution">
    <text evidence="5">The sequence shown here is derived from an EMBL/GenBank/DDBJ whole genome shotgun (WGS) entry which is preliminary data.</text>
</comment>
<dbReference type="CDD" id="cd06986">
    <property type="entry name" value="cupin_MmsR-like_N"/>
    <property type="match status" value="1"/>
</dbReference>
<evidence type="ECO:0000259" key="4">
    <source>
        <dbReference type="PROSITE" id="PS01124"/>
    </source>
</evidence>
<accession>A0A329MH17</accession>
<keyword evidence="1" id="KW-0805">Transcription regulation</keyword>
<dbReference type="AlphaFoldDB" id="A0A329MH17"/>
<keyword evidence="2" id="KW-0238">DNA-binding</keyword>
<evidence type="ECO:0000313" key="5">
    <source>
        <dbReference type="EMBL" id="RAV18982.1"/>
    </source>
</evidence>
<dbReference type="PANTHER" id="PTHR43280:SF30">
    <property type="entry name" value="MMSAB OPERON REGULATORY PROTEIN"/>
    <property type="match status" value="1"/>
</dbReference>
<dbReference type="EMBL" id="QMFB01000014">
    <property type="protein sequence ID" value="RAV18982.1"/>
    <property type="molecule type" value="Genomic_DNA"/>
</dbReference>
<protein>
    <submittedName>
        <fullName evidence="5">AraC family transcriptional regulator</fullName>
    </submittedName>
</protein>
<dbReference type="SUPFAM" id="SSF46689">
    <property type="entry name" value="Homeodomain-like"/>
    <property type="match status" value="2"/>
</dbReference>
<dbReference type="PRINTS" id="PR00032">
    <property type="entry name" value="HTHARAC"/>
</dbReference>
<sequence length="290" mass="32614">MQQSFHSVAINPFPGKGEIVVLFAGHAQTAPDHKVGPQVLDYYLVHNVVSGSGTFQCRAQSYDLQKGSSFMIFPGELVSYASDAEQPWMYRWIGFKGNDVDRLLSKAGISADRPVADTSASRKINALLHQIELALRQGTPNCDLRADGYMRLLFAEYMNGNAVMNQTESEPLSDSKRQVDHAIRWLTLQYSQPISIEQMAASLGYHRTHLSKLFKQQTGMSPMSYLLRLRMERAKLLLAGDLTIEQIASSVGFTDALYFSKQFRKWYGTSPTQYRSILHEQGAGRFDCSR</sequence>
<dbReference type="RefSeq" id="WP_113033189.1">
    <property type="nucleotide sequence ID" value="NZ_QMFB01000014.1"/>
</dbReference>
<evidence type="ECO:0000256" key="2">
    <source>
        <dbReference type="ARBA" id="ARBA00023125"/>
    </source>
</evidence>
<dbReference type="InterPro" id="IPR003313">
    <property type="entry name" value="AraC-bd"/>
</dbReference>
<dbReference type="SUPFAM" id="SSF51215">
    <property type="entry name" value="Regulatory protein AraC"/>
    <property type="match status" value="1"/>
</dbReference>
<dbReference type="Gene3D" id="1.10.10.60">
    <property type="entry name" value="Homeodomain-like"/>
    <property type="match status" value="2"/>
</dbReference>
<dbReference type="PROSITE" id="PS01124">
    <property type="entry name" value="HTH_ARAC_FAMILY_2"/>
    <property type="match status" value="1"/>
</dbReference>
<gene>
    <name evidence="5" type="ORF">DQG23_22805</name>
</gene>
<reference evidence="5 6" key="1">
    <citation type="journal article" date="2009" name="Int. J. Syst. Evol. Microbiol.">
        <title>Paenibacillus contaminans sp. nov., isolated from a contaminated laboratory plate.</title>
        <authorList>
            <person name="Chou J.H."/>
            <person name="Lee J.H."/>
            <person name="Lin M.C."/>
            <person name="Chang P.S."/>
            <person name="Arun A.B."/>
            <person name="Young C.C."/>
            <person name="Chen W.M."/>
        </authorList>
    </citation>
    <scope>NUCLEOTIDE SEQUENCE [LARGE SCALE GENOMIC DNA]</scope>
    <source>
        <strain evidence="5 6">CKOBP-6</strain>
    </source>
</reference>
<evidence type="ECO:0000313" key="6">
    <source>
        <dbReference type="Proteomes" id="UP000250369"/>
    </source>
</evidence>
<dbReference type="InterPro" id="IPR009057">
    <property type="entry name" value="Homeodomain-like_sf"/>
</dbReference>
<dbReference type="InterPro" id="IPR037923">
    <property type="entry name" value="HTH-like"/>
</dbReference>
<feature type="domain" description="HTH araC/xylS-type" evidence="4">
    <location>
        <begin position="180"/>
        <end position="277"/>
    </location>
</feature>
<dbReference type="PROSITE" id="PS00041">
    <property type="entry name" value="HTH_ARAC_FAMILY_1"/>
    <property type="match status" value="1"/>
</dbReference>
<dbReference type="SMART" id="SM00342">
    <property type="entry name" value="HTH_ARAC"/>
    <property type="match status" value="1"/>
</dbReference>
<dbReference type="GO" id="GO:0043565">
    <property type="term" value="F:sequence-specific DNA binding"/>
    <property type="evidence" value="ECO:0007669"/>
    <property type="project" value="InterPro"/>
</dbReference>
<dbReference type="InterPro" id="IPR018060">
    <property type="entry name" value="HTH_AraC"/>
</dbReference>
<proteinExistence type="predicted"/>
<name>A0A329MH17_9BACL</name>
<dbReference type="Pfam" id="PF02311">
    <property type="entry name" value="AraC_binding"/>
    <property type="match status" value="1"/>
</dbReference>
<dbReference type="Pfam" id="PF12833">
    <property type="entry name" value="HTH_18"/>
    <property type="match status" value="1"/>
</dbReference>
<keyword evidence="3" id="KW-0804">Transcription</keyword>
<dbReference type="PANTHER" id="PTHR43280">
    <property type="entry name" value="ARAC-FAMILY TRANSCRIPTIONAL REGULATOR"/>
    <property type="match status" value="1"/>
</dbReference>
<dbReference type="InterPro" id="IPR018062">
    <property type="entry name" value="HTH_AraC-typ_CS"/>
</dbReference>
<dbReference type="InterPro" id="IPR020449">
    <property type="entry name" value="Tscrpt_reg_AraC-type_HTH"/>
</dbReference>
<organism evidence="5 6">
    <name type="scientific">Paenibacillus contaminans</name>
    <dbReference type="NCBI Taxonomy" id="450362"/>
    <lineage>
        <taxon>Bacteria</taxon>
        <taxon>Bacillati</taxon>
        <taxon>Bacillota</taxon>
        <taxon>Bacilli</taxon>
        <taxon>Bacillales</taxon>
        <taxon>Paenibacillaceae</taxon>
        <taxon>Paenibacillus</taxon>
    </lineage>
</organism>
<dbReference type="OrthoDB" id="9813413at2"/>
<evidence type="ECO:0000256" key="3">
    <source>
        <dbReference type="ARBA" id="ARBA00023163"/>
    </source>
</evidence>